<dbReference type="Pfam" id="PF09772">
    <property type="entry name" value="Tmem26"/>
    <property type="match status" value="1"/>
</dbReference>
<evidence type="ECO:0000313" key="2">
    <source>
        <dbReference type="EMBL" id="KAK7070770.1"/>
    </source>
</evidence>
<accession>A0AAN8WR79</accession>
<name>A0AAN8WR79_HALRR</name>
<keyword evidence="3" id="KW-1185">Reference proteome</keyword>
<evidence type="ECO:0000313" key="3">
    <source>
        <dbReference type="Proteomes" id="UP001381693"/>
    </source>
</evidence>
<feature type="compositionally biased region" description="Basic and acidic residues" evidence="1">
    <location>
        <begin position="109"/>
        <end position="121"/>
    </location>
</feature>
<organism evidence="2 3">
    <name type="scientific">Halocaridina rubra</name>
    <name type="common">Hawaiian red shrimp</name>
    <dbReference type="NCBI Taxonomy" id="373956"/>
    <lineage>
        <taxon>Eukaryota</taxon>
        <taxon>Metazoa</taxon>
        <taxon>Ecdysozoa</taxon>
        <taxon>Arthropoda</taxon>
        <taxon>Crustacea</taxon>
        <taxon>Multicrustacea</taxon>
        <taxon>Malacostraca</taxon>
        <taxon>Eumalacostraca</taxon>
        <taxon>Eucarida</taxon>
        <taxon>Decapoda</taxon>
        <taxon>Pleocyemata</taxon>
        <taxon>Caridea</taxon>
        <taxon>Atyoidea</taxon>
        <taxon>Atyidae</taxon>
        <taxon>Halocaridina</taxon>
    </lineage>
</organism>
<dbReference type="AlphaFoldDB" id="A0AAN8WR79"/>
<dbReference type="InterPro" id="IPR019169">
    <property type="entry name" value="Transmembrane_26"/>
</dbReference>
<proteinExistence type="predicted"/>
<gene>
    <name evidence="2" type="ORF">SK128_022012</name>
</gene>
<reference evidence="2 3" key="1">
    <citation type="submission" date="2023-11" db="EMBL/GenBank/DDBJ databases">
        <title>Halocaridina rubra genome assembly.</title>
        <authorList>
            <person name="Smith C."/>
        </authorList>
    </citation>
    <scope>NUCLEOTIDE SEQUENCE [LARGE SCALE GENOMIC DNA]</scope>
    <source>
        <strain evidence="2">EP-1</strain>
        <tissue evidence="2">Whole</tissue>
    </source>
</reference>
<sequence length="404" mass="46065">MTLIFHYKVVSYLNIFFTCKNTLVVSLQLYRLFVLCSKRGLLWSNKERKILTCFRPLPSSKASSSAHESLKSDLDNILPSPVEVAQEEEEEEGEEEEEEDQEEEEEKAEDSKTQVDDKTAEETLEESLIELIDQIGEEKILREIESMMKSANEEVLVSKTESCDSAQEPILPPPPTHYGHATSLIPHTDLNYEEEDYSPPDSGYQNYSSADFIGRKSLKRQQSVSKRTRDYVKQTKNYMMSGNHSDCASLSDMDEMTPRMHYDLNGVSGSSTSLVDVQTDGRQRGWNIIKERYLPNTLEEWRGSSEPKSLHREGRSKVMHLRQNNDLGPQKYYTPVLQRKIRPDKRGTSMRIRGPTANLVPQAVANSVAHDRLRKAHSFNMNSHMQNSITCISESDGDTMESAV</sequence>
<feature type="region of interest" description="Disordered" evidence="1">
    <location>
        <begin position="77"/>
        <end position="121"/>
    </location>
</feature>
<evidence type="ECO:0000256" key="1">
    <source>
        <dbReference type="SAM" id="MobiDB-lite"/>
    </source>
</evidence>
<dbReference type="EMBL" id="JAXCGZ010015240">
    <property type="protein sequence ID" value="KAK7070770.1"/>
    <property type="molecule type" value="Genomic_DNA"/>
</dbReference>
<comment type="caution">
    <text evidence="2">The sequence shown here is derived from an EMBL/GenBank/DDBJ whole genome shotgun (WGS) entry which is preliminary data.</text>
</comment>
<protein>
    <submittedName>
        <fullName evidence="2">Uncharacterized protein</fullName>
    </submittedName>
</protein>
<dbReference type="Proteomes" id="UP001381693">
    <property type="component" value="Unassembled WGS sequence"/>
</dbReference>
<feature type="compositionally biased region" description="Acidic residues" evidence="1">
    <location>
        <begin position="85"/>
        <end position="108"/>
    </location>
</feature>